<evidence type="ECO:0000313" key="3">
    <source>
        <dbReference type="Proteomes" id="UP000653411"/>
    </source>
</evidence>
<gene>
    <name evidence="2" type="ORF">GCM10011578_075530</name>
</gene>
<dbReference type="Proteomes" id="UP000653411">
    <property type="component" value="Unassembled WGS sequence"/>
</dbReference>
<evidence type="ECO:0000256" key="1">
    <source>
        <dbReference type="SAM" id="MobiDB-lite"/>
    </source>
</evidence>
<comment type="caution">
    <text evidence="2">The sequence shown here is derived from an EMBL/GenBank/DDBJ whole genome shotgun (WGS) entry which is preliminary data.</text>
</comment>
<reference evidence="2" key="1">
    <citation type="journal article" date="2014" name="Int. J. Syst. Evol. Microbiol.">
        <title>Complete genome sequence of Corynebacterium casei LMG S-19264T (=DSM 44701T), isolated from a smear-ripened cheese.</title>
        <authorList>
            <consortium name="US DOE Joint Genome Institute (JGI-PGF)"/>
            <person name="Walter F."/>
            <person name="Albersmeier A."/>
            <person name="Kalinowski J."/>
            <person name="Ruckert C."/>
        </authorList>
    </citation>
    <scope>NUCLEOTIDE SEQUENCE</scope>
    <source>
        <strain evidence="2">CGMCC 4.7110</strain>
    </source>
</reference>
<dbReference type="RefSeq" id="WP_373295019.1">
    <property type="nucleotide sequence ID" value="NZ_BMML01000022.1"/>
</dbReference>
<sequence>MTDAVDRTQVGPAPGSRGRPVPGRPRAGALGVDPFAIAEQDVHPCEPDKPLPIAVRTRKYLRSCGA</sequence>
<name>A0A917XL04_9ACTN</name>
<keyword evidence="3" id="KW-1185">Reference proteome</keyword>
<proteinExistence type="predicted"/>
<organism evidence="2 3">
    <name type="scientific">Streptomyces fuscichromogenes</name>
    <dbReference type="NCBI Taxonomy" id="1324013"/>
    <lineage>
        <taxon>Bacteria</taxon>
        <taxon>Bacillati</taxon>
        <taxon>Actinomycetota</taxon>
        <taxon>Actinomycetes</taxon>
        <taxon>Kitasatosporales</taxon>
        <taxon>Streptomycetaceae</taxon>
        <taxon>Streptomyces</taxon>
    </lineage>
</organism>
<dbReference type="AlphaFoldDB" id="A0A917XL04"/>
<dbReference type="EMBL" id="BMML01000022">
    <property type="protein sequence ID" value="GGN34519.1"/>
    <property type="molecule type" value="Genomic_DNA"/>
</dbReference>
<reference evidence="2" key="2">
    <citation type="submission" date="2020-09" db="EMBL/GenBank/DDBJ databases">
        <authorList>
            <person name="Sun Q."/>
            <person name="Zhou Y."/>
        </authorList>
    </citation>
    <scope>NUCLEOTIDE SEQUENCE</scope>
    <source>
        <strain evidence="2">CGMCC 4.7110</strain>
    </source>
</reference>
<feature type="region of interest" description="Disordered" evidence="1">
    <location>
        <begin position="1"/>
        <end position="29"/>
    </location>
</feature>
<accession>A0A917XL04</accession>
<feature type="compositionally biased region" description="Low complexity" evidence="1">
    <location>
        <begin position="10"/>
        <end position="29"/>
    </location>
</feature>
<protein>
    <submittedName>
        <fullName evidence="2">Uncharacterized protein</fullName>
    </submittedName>
</protein>
<evidence type="ECO:0000313" key="2">
    <source>
        <dbReference type="EMBL" id="GGN34519.1"/>
    </source>
</evidence>